<feature type="transmembrane region" description="Helical" evidence="1">
    <location>
        <begin position="42"/>
        <end position="60"/>
    </location>
</feature>
<keyword evidence="1" id="KW-0472">Membrane</keyword>
<feature type="transmembrane region" description="Helical" evidence="1">
    <location>
        <begin position="72"/>
        <end position="97"/>
    </location>
</feature>
<reference evidence="2 3" key="1">
    <citation type="journal article" date="2019" name="G3 (Bethesda)">
        <title>Sequencing of a Wild Apple (Malus baccata) Genome Unravels the Differences Between Cultivated and Wild Apple Species Regarding Disease Resistance and Cold Tolerance.</title>
        <authorList>
            <person name="Chen X."/>
        </authorList>
    </citation>
    <scope>NUCLEOTIDE SEQUENCE [LARGE SCALE GENOMIC DNA]</scope>
    <source>
        <strain evidence="3">cv. Shandingzi</strain>
        <tissue evidence="2">Leaves</tissue>
    </source>
</reference>
<gene>
    <name evidence="2" type="ORF">C1H46_030650</name>
</gene>
<keyword evidence="3" id="KW-1185">Reference proteome</keyword>
<protein>
    <submittedName>
        <fullName evidence="2">Uncharacterized protein</fullName>
    </submittedName>
</protein>
<dbReference type="Proteomes" id="UP000315295">
    <property type="component" value="Unassembled WGS sequence"/>
</dbReference>
<evidence type="ECO:0000256" key="1">
    <source>
        <dbReference type="SAM" id="Phobius"/>
    </source>
</evidence>
<feature type="transmembrane region" description="Helical" evidence="1">
    <location>
        <begin position="137"/>
        <end position="159"/>
    </location>
</feature>
<keyword evidence="1" id="KW-0812">Transmembrane</keyword>
<proteinExistence type="predicted"/>
<organism evidence="2 3">
    <name type="scientific">Malus baccata</name>
    <name type="common">Siberian crab apple</name>
    <name type="synonym">Pyrus baccata</name>
    <dbReference type="NCBI Taxonomy" id="106549"/>
    <lineage>
        <taxon>Eukaryota</taxon>
        <taxon>Viridiplantae</taxon>
        <taxon>Streptophyta</taxon>
        <taxon>Embryophyta</taxon>
        <taxon>Tracheophyta</taxon>
        <taxon>Spermatophyta</taxon>
        <taxon>Magnoliopsida</taxon>
        <taxon>eudicotyledons</taxon>
        <taxon>Gunneridae</taxon>
        <taxon>Pentapetalae</taxon>
        <taxon>rosids</taxon>
        <taxon>fabids</taxon>
        <taxon>Rosales</taxon>
        <taxon>Rosaceae</taxon>
        <taxon>Amygdaloideae</taxon>
        <taxon>Maleae</taxon>
        <taxon>Malus</taxon>
    </lineage>
</organism>
<dbReference type="AlphaFoldDB" id="A0A540LBM7"/>
<name>A0A540LBM7_MALBA</name>
<evidence type="ECO:0000313" key="3">
    <source>
        <dbReference type="Proteomes" id="UP000315295"/>
    </source>
</evidence>
<accession>A0A540LBM7</accession>
<evidence type="ECO:0000313" key="2">
    <source>
        <dbReference type="EMBL" id="TQD83769.1"/>
    </source>
</evidence>
<sequence>MAGNQGNDIVLMGKEKLTKKIQKAEYKISKHQKRFTSGVSTWVKHVILCLAFQVGFTWTLTGNRVWRCSDYFLFLGCYLVLCAFGWLQLFLTGRYYIQSVMKCDRRWRERRDLEGRLAVLKGSSRVQGFDDGHQCHIVLGIMAPLCVASCMLAMFILFLEAFSGNLADVCRGN</sequence>
<comment type="caution">
    <text evidence="2">The sequence shown here is derived from an EMBL/GenBank/DDBJ whole genome shotgun (WGS) entry which is preliminary data.</text>
</comment>
<keyword evidence="1" id="KW-1133">Transmembrane helix</keyword>
<dbReference type="EMBL" id="VIEB01000665">
    <property type="protein sequence ID" value="TQD83769.1"/>
    <property type="molecule type" value="Genomic_DNA"/>
</dbReference>